<dbReference type="InterPro" id="IPR015943">
    <property type="entry name" value="WD40/YVTN_repeat-like_dom_sf"/>
</dbReference>
<keyword evidence="5" id="KW-0677">Repeat</keyword>
<reference evidence="8 9" key="1">
    <citation type="journal article" date="2018" name="Biotechnol. Adv.">
        <title>Improved genomic resources and new bioinformatic workflow for the carcinogenic parasite Clonorchis sinensis: Biotechnological implications.</title>
        <authorList>
            <person name="Wang D."/>
            <person name="Korhonen P.K."/>
            <person name="Gasser R.B."/>
            <person name="Young N.D."/>
        </authorList>
    </citation>
    <scope>NUCLEOTIDE SEQUENCE [LARGE SCALE GENOMIC DNA]</scope>
    <source>
        <strain evidence="8">Cs-k2</strain>
    </source>
</reference>
<sequence>MDGKHRCVRWTTRVALLEVRKRLCDQQRSTEIQTPRSGFAQKGSGCWLLEGITTPDLQVIRMLQRRAFGGSRKDRESMKSTVKEGSRTESTCTIVRAGLGSYRLTGIASGRMNGVFGSGDVQQRQAFFHHRISFVDYHIFINTDNEGQTDIKATGWRLFNVTLYFQKKKNVTEEIPSDSDEIMSSEDESEHNVTDELESAHEKHIRLTRKAIQKAREQIGSDEEELNAFSLRLREEALLEKGRLLVTLAHKLSPPDPERIIFLLGHKRAVSCVCISDDGKCAFTGGKDSNVMKWNLDTYQRTAVIRGGKRGASYAYHTGPILSIAISSDSKYLATSSMDETVIVWDPEQMTVRTKLKRHRAAVTSVSFRRNSHMLFTADCSGRVCVWNMPLTEVLQDQGARTNIEVLGLCGLSTERCVSCSGFGGPGICVWKVAEEVCVQYTTKNPVETAIECVYAVNDDVFIGGSATNHLYIWHASRGSPVSSISPAHPEPKLLDPSPGQSEFRRPIANWVSAITGLAGTDLIASGSSTGHIQFWRFVRPSDQLETNSNQEKQQQRTQVKLERLTGCSLSLTGFVNSLAFSGDRRFLAVALGQEHRIGKWEPRRPVEAAVCLVPLNLPANFFPSLLSVRHGKPVGKLLGPALDYFSYKTNYSVSAVGHGLNVFGLTVRKRYLSKMKFRNIPLPAFESRFSRYDPF</sequence>
<keyword evidence="9" id="KW-1185">Reference proteome</keyword>
<dbReference type="FunCoup" id="A0A419PGU4">
    <property type="interactions" value="966"/>
</dbReference>
<dbReference type="InterPro" id="IPR057644">
    <property type="entry name" value="Beta-prop_WDR75_2nd"/>
</dbReference>
<feature type="domain" description="WD repeat-containing protein 75 second beta-propeller" evidence="7">
    <location>
        <begin position="265"/>
        <end position="455"/>
    </location>
</feature>
<dbReference type="SMART" id="SM00320">
    <property type="entry name" value="WD40"/>
    <property type="match status" value="6"/>
</dbReference>
<keyword evidence="4" id="KW-0853">WD repeat</keyword>
<keyword evidence="2" id="KW-0690">Ribosome biogenesis</keyword>
<comment type="caution">
    <text evidence="8">The sequence shown here is derived from an EMBL/GenBank/DDBJ whole genome shotgun (WGS) entry which is preliminary data.</text>
</comment>
<evidence type="ECO:0000256" key="4">
    <source>
        <dbReference type="ARBA" id="ARBA00022574"/>
    </source>
</evidence>
<evidence type="ECO:0000313" key="9">
    <source>
        <dbReference type="Proteomes" id="UP000286415"/>
    </source>
</evidence>
<protein>
    <submittedName>
        <fullName evidence="8">Pre-rRNA processing protein</fullName>
    </submittedName>
</protein>
<dbReference type="InParanoid" id="A0A419PGU4"/>
<name>A0A419PGU4_CLOSI</name>
<keyword evidence="6" id="KW-0539">Nucleus</keyword>
<organism evidence="8 9">
    <name type="scientific">Clonorchis sinensis</name>
    <name type="common">Chinese liver fluke</name>
    <dbReference type="NCBI Taxonomy" id="79923"/>
    <lineage>
        <taxon>Eukaryota</taxon>
        <taxon>Metazoa</taxon>
        <taxon>Spiralia</taxon>
        <taxon>Lophotrochozoa</taxon>
        <taxon>Platyhelminthes</taxon>
        <taxon>Trematoda</taxon>
        <taxon>Digenea</taxon>
        <taxon>Opisthorchiida</taxon>
        <taxon>Opisthorchiata</taxon>
        <taxon>Opisthorchiidae</taxon>
        <taxon>Clonorchis</taxon>
    </lineage>
</organism>
<dbReference type="AlphaFoldDB" id="A0A419PGU4"/>
<evidence type="ECO:0000256" key="1">
    <source>
        <dbReference type="ARBA" id="ARBA00004604"/>
    </source>
</evidence>
<proteinExistence type="predicted"/>
<dbReference type="Pfam" id="PF23769">
    <property type="entry name" value="Beta-prop_WDR75_2nd"/>
    <property type="match status" value="1"/>
</dbReference>
<evidence type="ECO:0000256" key="3">
    <source>
        <dbReference type="ARBA" id="ARBA00022552"/>
    </source>
</evidence>
<dbReference type="Gene3D" id="2.130.10.10">
    <property type="entry name" value="YVTN repeat-like/Quinoprotein amine dehydrogenase"/>
    <property type="match status" value="1"/>
</dbReference>
<dbReference type="InterPro" id="IPR001680">
    <property type="entry name" value="WD40_rpt"/>
</dbReference>
<keyword evidence="3" id="KW-0698">rRNA processing</keyword>
<evidence type="ECO:0000256" key="2">
    <source>
        <dbReference type="ARBA" id="ARBA00022517"/>
    </source>
</evidence>
<accession>A0A419PGU4</accession>
<dbReference type="GO" id="GO:0032040">
    <property type="term" value="C:small-subunit processome"/>
    <property type="evidence" value="ECO:0007669"/>
    <property type="project" value="TreeGrafter"/>
</dbReference>
<evidence type="ECO:0000256" key="5">
    <source>
        <dbReference type="ARBA" id="ARBA00022737"/>
    </source>
</evidence>
<dbReference type="InterPro" id="IPR036322">
    <property type="entry name" value="WD40_repeat_dom_sf"/>
</dbReference>
<evidence type="ECO:0000313" key="8">
    <source>
        <dbReference type="EMBL" id="KAG5445225.1"/>
    </source>
</evidence>
<dbReference type="Proteomes" id="UP000286415">
    <property type="component" value="Unassembled WGS sequence"/>
</dbReference>
<evidence type="ECO:0000259" key="7">
    <source>
        <dbReference type="Pfam" id="PF23769"/>
    </source>
</evidence>
<dbReference type="STRING" id="79923.A0A419PGU4"/>
<dbReference type="PROSITE" id="PS50294">
    <property type="entry name" value="WD_REPEATS_REGION"/>
    <property type="match status" value="3"/>
</dbReference>
<dbReference type="EMBL" id="NIRI02000056">
    <property type="protein sequence ID" value="KAG5445225.1"/>
    <property type="molecule type" value="Genomic_DNA"/>
</dbReference>
<reference evidence="8 9" key="2">
    <citation type="journal article" date="2021" name="Genomics">
        <title>High-quality reference genome for Clonorchis sinensis.</title>
        <authorList>
            <person name="Young N.D."/>
            <person name="Stroehlein A.J."/>
            <person name="Kinkar L."/>
            <person name="Wang T."/>
            <person name="Sohn W.M."/>
            <person name="Chang B.C.H."/>
            <person name="Kaur P."/>
            <person name="Weisz D."/>
            <person name="Dudchenko O."/>
            <person name="Aiden E.L."/>
            <person name="Korhonen P.K."/>
            <person name="Gasser R.B."/>
        </authorList>
    </citation>
    <scope>NUCLEOTIDE SEQUENCE [LARGE SCALE GENOMIC DNA]</scope>
    <source>
        <strain evidence="8">Cs-k2</strain>
    </source>
</reference>
<dbReference type="PANTHER" id="PTHR19865:SF0">
    <property type="entry name" value="U3 SMALL NUCLEOLAR RNA-INTERACTING PROTEIN 2"/>
    <property type="match status" value="1"/>
</dbReference>
<dbReference type="OrthoDB" id="189968at2759"/>
<dbReference type="PROSITE" id="PS50082">
    <property type="entry name" value="WD_REPEATS_2"/>
    <property type="match status" value="3"/>
</dbReference>
<dbReference type="InterPro" id="IPR039241">
    <property type="entry name" value="Rrp9-like"/>
</dbReference>
<dbReference type="GO" id="GO:0034511">
    <property type="term" value="F:U3 snoRNA binding"/>
    <property type="evidence" value="ECO:0007669"/>
    <property type="project" value="InterPro"/>
</dbReference>
<dbReference type="SUPFAM" id="SSF50978">
    <property type="entry name" value="WD40 repeat-like"/>
    <property type="match status" value="1"/>
</dbReference>
<comment type="subcellular location">
    <subcellularLocation>
        <location evidence="1">Nucleus</location>
        <location evidence="1">Nucleolus</location>
    </subcellularLocation>
</comment>
<gene>
    <name evidence="8" type="ORF">CSKR_103399</name>
</gene>
<dbReference type="PANTHER" id="PTHR19865">
    <property type="entry name" value="U3 SMALL NUCLEOLAR RNA INTERACTING PROTEIN 2"/>
    <property type="match status" value="1"/>
</dbReference>
<evidence type="ECO:0000256" key="6">
    <source>
        <dbReference type="ARBA" id="ARBA00023242"/>
    </source>
</evidence>